<accession>A0A212L5V9</accession>
<dbReference type="EMBL" id="FMJD01000002">
    <property type="protein sequence ID" value="SCM72916.1"/>
    <property type="molecule type" value="Genomic_DNA"/>
</dbReference>
<gene>
    <name evidence="1" type="ORF">KL86PLE_100759</name>
</gene>
<name>A0A212L5V9_9HYPH</name>
<proteinExistence type="predicted"/>
<protein>
    <submittedName>
        <fullName evidence="1">Uncharacterized protein</fullName>
    </submittedName>
</protein>
<dbReference type="AlphaFoldDB" id="A0A212L5V9"/>
<reference evidence="1" key="1">
    <citation type="submission" date="2016-08" db="EMBL/GenBank/DDBJ databases">
        <authorList>
            <person name="Seilhamer J.J."/>
        </authorList>
    </citation>
    <scope>NUCLEOTIDE SEQUENCE</scope>
    <source>
        <strain evidence="1">86</strain>
    </source>
</reference>
<evidence type="ECO:0000313" key="1">
    <source>
        <dbReference type="EMBL" id="SCM72916.1"/>
    </source>
</evidence>
<organism evidence="1">
    <name type="scientific">uncultured Pleomorphomonas sp</name>
    <dbReference type="NCBI Taxonomy" id="442121"/>
    <lineage>
        <taxon>Bacteria</taxon>
        <taxon>Pseudomonadati</taxon>
        <taxon>Pseudomonadota</taxon>
        <taxon>Alphaproteobacteria</taxon>
        <taxon>Hyphomicrobiales</taxon>
        <taxon>Pleomorphomonadaceae</taxon>
        <taxon>Pleomorphomonas</taxon>
        <taxon>environmental samples</taxon>
    </lineage>
</organism>
<sequence>MIASMAEAVSLSILIASAPYVRMLHSVSLTLTPFVSGRVANCKLNGRSIDDVVQASVALLVGQVIASMRPS</sequence>